<sequence length="96" mass="10934">MTWPAGWACPCPRSANWREGWPTPDCWSAARDPGDRRRTLLALHERYRPQFEAYFARRIAPLTRAMDRLTPAERAGFLAGLAAWAHEAAQSADPKR</sequence>
<dbReference type="SUPFAM" id="SSF46785">
    <property type="entry name" value="Winged helix' DNA-binding domain"/>
    <property type="match status" value="1"/>
</dbReference>
<comment type="caution">
    <text evidence="1">The sequence shown here is derived from an EMBL/GenBank/DDBJ whole genome shotgun (WGS) entry which is preliminary data.</text>
</comment>
<dbReference type="Proteomes" id="UP001320766">
    <property type="component" value="Unassembled WGS sequence"/>
</dbReference>
<dbReference type="EMBL" id="JAMZEC010000001">
    <property type="protein sequence ID" value="MCP2351975.1"/>
    <property type="molecule type" value="Genomic_DNA"/>
</dbReference>
<gene>
    <name evidence="1" type="ORF">HD595_008097</name>
</gene>
<dbReference type="Gene3D" id="1.10.10.10">
    <property type="entry name" value="Winged helix-like DNA-binding domain superfamily/Winged helix DNA-binding domain"/>
    <property type="match status" value="1"/>
</dbReference>
<keyword evidence="2" id="KW-1185">Reference proteome</keyword>
<evidence type="ECO:0008006" key="3">
    <source>
        <dbReference type="Google" id="ProtNLM"/>
    </source>
</evidence>
<name>A0ABT1KD87_9ACTN</name>
<reference evidence="1 2" key="1">
    <citation type="submission" date="2022-06" db="EMBL/GenBank/DDBJ databases">
        <title>Sequencing the genomes of 1000 actinobacteria strains.</title>
        <authorList>
            <person name="Klenk H.-P."/>
        </authorList>
    </citation>
    <scope>NUCLEOTIDE SEQUENCE [LARGE SCALE GENOMIC DNA]</scope>
    <source>
        <strain evidence="1 2">DSM 44170</strain>
    </source>
</reference>
<protein>
    <recommendedName>
        <fullName evidence="3">MarR family transcriptional regulator</fullName>
    </recommendedName>
</protein>
<dbReference type="InterPro" id="IPR036390">
    <property type="entry name" value="WH_DNA-bd_sf"/>
</dbReference>
<evidence type="ECO:0000313" key="1">
    <source>
        <dbReference type="EMBL" id="MCP2351975.1"/>
    </source>
</evidence>
<dbReference type="InterPro" id="IPR036388">
    <property type="entry name" value="WH-like_DNA-bd_sf"/>
</dbReference>
<evidence type="ECO:0000313" key="2">
    <source>
        <dbReference type="Proteomes" id="UP001320766"/>
    </source>
</evidence>
<proteinExistence type="predicted"/>
<organism evidence="1 2">
    <name type="scientific">Nonomuraea roseoviolacea subsp. carminata</name>
    <dbReference type="NCBI Taxonomy" id="160689"/>
    <lineage>
        <taxon>Bacteria</taxon>
        <taxon>Bacillati</taxon>
        <taxon>Actinomycetota</taxon>
        <taxon>Actinomycetes</taxon>
        <taxon>Streptosporangiales</taxon>
        <taxon>Streptosporangiaceae</taxon>
        <taxon>Nonomuraea</taxon>
    </lineage>
</organism>
<accession>A0ABT1KD87</accession>